<dbReference type="Proteomes" id="UP001152795">
    <property type="component" value="Unassembled WGS sequence"/>
</dbReference>
<gene>
    <name evidence="2" type="ORF">PACLA_8A076112</name>
</gene>
<feature type="compositionally biased region" description="Low complexity" evidence="1">
    <location>
        <begin position="28"/>
        <end position="42"/>
    </location>
</feature>
<dbReference type="AlphaFoldDB" id="A0A7D9DV48"/>
<feature type="region of interest" description="Disordered" evidence="1">
    <location>
        <begin position="162"/>
        <end position="183"/>
    </location>
</feature>
<dbReference type="OrthoDB" id="10461063at2759"/>
<evidence type="ECO:0000313" key="2">
    <source>
        <dbReference type="EMBL" id="CAB3993490.1"/>
    </source>
</evidence>
<feature type="compositionally biased region" description="Basic and acidic residues" evidence="1">
    <location>
        <begin position="1"/>
        <end position="13"/>
    </location>
</feature>
<feature type="compositionally biased region" description="Low complexity" evidence="1">
    <location>
        <begin position="171"/>
        <end position="183"/>
    </location>
</feature>
<evidence type="ECO:0000313" key="3">
    <source>
        <dbReference type="Proteomes" id="UP001152795"/>
    </source>
</evidence>
<protein>
    <submittedName>
        <fullName evidence="2">Uncharacterized protein</fullName>
    </submittedName>
</protein>
<evidence type="ECO:0000256" key="1">
    <source>
        <dbReference type="SAM" id="MobiDB-lite"/>
    </source>
</evidence>
<sequence>MKEQEREWVESKRIVSVSEASSTDDDQGSSTDSDQSSSSGQDLPKTPSKAQPTGQKITIDNIDYSQEVHHMTQAHQTIDKHYLTVCATENRVSGNHLCTNQPDGTKLESLENGKCIPSSKEQILQREDYIKLTERALVKNLPGLESFKDVVVTHIPHMYSKEAKQPTQSVSNYNTYSTSSLLA</sequence>
<proteinExistence type="predicted"/>
<name>A0A7D9DV48_PARCT</name>
<organism evidence="2 3">
    <name type="scientific">Paramuricea clavata</name>
    <name type="common">Red gorgonian</name>
    <name type="synonym">Violescent sea-whip</name>
    <dbReference type="NCBI Taxonomy" id="317549"/>
    <lineage>
        <taxon>Eukaryota</taxon>
        <taxon>Metazoa</taxon>
        <taxon>Cnidaria</taxon>
        <taxon>Anthozoa</taxon>
        <taxon>Octocorallia</taxon>
        <taxon>Malacalcyonacea</taxon>
        <taxon>Plexauridae</taxon>
        <taxon>Paramuricea</taxon>
    </lineage>
</organism>
<reference evidence="2" key="1">
    <citation type="submission" date="2020-04" db="EMBL/GenBank/DDBJ databases">
        <authorList>
            <person name="Alioto T."/>
            <person name="Alioto T."/>
            <person name="Gomez Garrido J."/>
        </authorList>
    </citation>
    <scope>NUCLEOTIDE SEQUENCE</scope>
    <source>
        <strain evidence="2">A484AB</strain>
    </source>
</reference>
<accession>A0A7D9DV48</accession>
<feature type="region of interest" description="Disordered" evidence="1">
    <location>
        <begin position="1"/>
        <end position="55"/>
    </location>
</feature>
<comment type="caution">
    <text evidence="2">The sequence shown here is derived from an EMBL/GenBank/DDBJ whole genome shotgun (WGS) entry which is preliminary data.</text>
</comment>
<dbReference type="EMBL" id="CACRXK020002270">
    <property type="protein sequence ID" value="CAB3993490.1"/>
    <property type="molecule type" value="Genomic_DNA"/>
</dbReference>
<keyword evidence="3" id="KW-1185">Reference proteome</keyword>